<gene>
    <name evidence="1" type="ordered locus">AMEC673_02885</name>
</gene>
<evidence type="ECO:0000313" key="2">
    <source>
        <dbReference type="Proteomes" id="UP000006296"/>
    </source>
</evidence>
<dbReference type="AlphaFoldDB" id="A0AB32ZVN0"/>
<evidence type="ECO:0000313" key="1">
    <source>
        <dbReference type="EMBL" id="AFT73278.1"/>
    </source>
</evidence>
<dbReference type="Proteomes" id="UP000006296">
    <property type="component" value="Chromosome"/>
</dbReference>
<organism evidence="1 2">
    <name type="scientific">Alteromonas macleodii (strain English Channel 673)</name>
    <dbReference type="NCBI Taxonomy" id="1004788"/>
    <lineage>
        <taxon>Bacteria</taxon>
        <taxon>Pseudomonadati</taxon>
        <taxon>Pseudomonadota</taxon>
        <taxon>Gammaproteobacteria</taxon>
        <taxon>Alteromonadales</taxon>
        <taxon>Alteromonadaceae</taxon>
        <taxon>Alteromonas/Salinimonas group</taxon>
        <taxon>Alteromonas</taxon>
    </lineage>
</organism>
<dbReference type="EMBL" id="CP003844">
    <property type="protein sequence ID" value="AFT73278.1"/>
    <property type="molecule type" value="Genomic_DNA"/>
</dbReference>
<accession>A0AB32ZVN0</accession>
<name>A0AB32ZVN0_ALTME</name>
<reference evidence="2" key="1">
    <citation type="journal article" date="2012" name="Sci. Rep.">
        <title>Genomes of surface isolates of Alteromonas macleodii: the life of a widespread marine opportunistic copiotroph.</title>
        <authorList>
            <person name="Lopez-Perez M."/>
            <person name="Gonzaga A."/>
            <person name="Martin-Cuadrado A.B."/>
            <person name="Onyshchenko O."/>
            <person name="Ghavidel A."/>
            <person name="Ghai R."/>
            <person name="Rodriguez-Valera F."/>
        </authorList>
    </citation>
    <scope>NUCLEOTIDE SEQUENCE [LARGE SCALE GENOMIC DNA]</scope>
    <source>
        <strain evidence="2">English Channel 673</strain>
    </source>
</reference>
<proteinExistence type="predicted"/>
<sequence>MKSGFAEIFEHEPTQWGLRGDPLLWRELKSRLKHDEMPNTPDELMKALETEFKNCTGHSIKERSIYY</sequence>
<dbReference type="KEGG" id="amg:AMEC673_02885"/>
<protein>
    <submittedName>
        <fullName evidence="1">Uncharacterized protein</fullName>
    </submittedName>
</protein>